<keyword evidence="7" id="KW-0677">Repeat</keyword>
<keyword evidence="10" id="KW-0411">Iron-sulfur</keyword>
<comment type="cofactor">
    <cofactor evidence="1">
        <name>[3Fe-4S] cluster</name>
        <dbReference type="ChEBI" id="CHEBI:21137"/>
    </cofactor>
</comment>
<evidence type="ECO:0000256" key="9">
    <source>
        <dbReference type="ARBA" id="ARBA00023004"/>
    </source>
</evidence>
<sequence length="118" mass="12819">PAVIAQARKDGVADSVIEAAQKSPVYKLAMDWKLALPLHPEYRTLPMVWYVPPLSPIQNAAAEGHIGSDGVIPDVESLRIPVQYLANLLTAGDTAPVLLALKRLLAMRAYKRAEHVEG</sequence>
<evidence type="ECO:0000259" key="12">
    <source>
        <dbReference type="Pfam" id="PF14711"/>
    </source>
</evidence>
<keyword evidence="4" id="KW-0813">Transport</keyword>
<evidence type="ECO:0000256" key="2">
    <source>
        <dbReference type="ARBA" id="ARBA00001966"/>
    </source>
</evidence>
<name>A0A367LW08_PSEAI</name>
<evidence type="ECO:0000313" key="14">
    <source>
        <dbReference type="Proteomes" id="UP000253594"/>
    </source>
</evidence>
<evidence type="ECO:0000256" key="7">
    <source>
        <dbReference type="ARBA" id="ARBA00022737"/>
    </source>
</evidence>
<dbReference type="GO" id="GO:0051539">
    <property type="term" value="F:4 iron, 4 sulfur cluster binding"/>
    <property type="evidence" value="ECO:0007669"/>
    <property type="project" value="UniProtKB-KW"/>
</dbReference>
<dbReference type="AlphaFoldDB" id="A0A367LW08"/>
<feature type="domain" description="Respiratory nitrate reductase beta C-terminal" evidence="12">
    <location>
        <begin position="54"/>
        <end position="117"/>
    </location>
</feature>
<dbReference type="Pfam" id="PF14711">
    <property type="entry name" value="Nitr_red_bet_C"/>
    <property type="match status" value="1"/>
</dbReference>
<dbReference type="FunFam" id="1.10.3650.10:FF:000001">
    <property type="entry name" value="Respiratory nitrate reductase subunit beta"/>
    <property type="match status" value="1"/>
</dbReference>
<keyword evidence="11" id="KW-0003">3Fe-4S</keyword>
<evidence type="ECO:0000256" key="8">
    <source>
        <dbReference type="ARBA" id="ARBA00022982"/>
    </source>
</evidence>
<keyword evidence="5" id="KW-0004">4Fe-4S</keyword>
<dbReference type="GO" id="GO:0030313">
    <property type="term" value="C:cell envelope"/>
    <property type="evidence" value="ECO:0007669"/>
    <property type="project" value="UniProtKB-SubCell"/>
</dbReference>
<dbReference type="Gene3D" id="3.30.70.20">
    <property type="match status" value="1"/>
</dbReference>
<comment type="cofactor">
    <cofactor evidence="2">
        <name>[4Fe-4S] cluster</name>
        <dbReference type="ChEBI" id="CHEBI:49883"/>
    </cofactor>
</comment>
<keyword evidence="9" id="KW-0408">Iron</keyword>
<organism evidence="13 14">
    <name type="scientific">Pseudomonas aeruginosa</name>
    <dbReference type="NCBI Taxonomy" id="287"/>
    <lineage>
        <taxon>Bacteria</taxon>
        <taxon>Pseudomonadati</taxon>
        <taxon>Pseudomonadota</taxon>
        <taxon>Gammaproteobacteria</taxon>
        <taxon>Pseudomonadales</taxon>
        <taxon>Pseudomonadaceae</taxon>
        <taxon>Pseudomonas</taxon>
    </lineage>
</organism>
<keyword evidence="6" id="KW-0479">Metal-binding</keyword>
<dbReference type="InterPro" id="IPR038262">
    <property type="entry name" value="Nitr_red_bet_C_sf"/>
</dbReference>
<reference evidence="13 14" key="1">
    <citation type="submission" date="2018-07" db="EMBL/GenBank/DDBJ databases">
        <title>Mechanisms of high-level aminoglycoside resistance among Gram-negative pathogens in Brazil.</title>
        <authorList>
            <person name="Ballaben A.S."/>
            <person name="Darini A.L.C."/>
            <person name="Doi Y."/>
        </authorList>
    </citation>
    <scope>NUCLEOTIDE SEQUENCE [LARGE SCALE GENOMIC DNA]</scope>
    <source>
        <strain evidence="13 14">B2-305</strain>
    </source>
</reference>
<dbReference type="PANTHER" id="PTHR43518:SF1">
    <property type="entry name" value="RESPIRATORY NITRATE REDUCTASE 1 BETA CHAIN"/>
    <property type="match status" value="1"/>
</dbReference>
<accession>A0A367LW08</accession>
<dbReference type="GO" id="GO:0009061">
    <property type="term" value="P:anaerobic respiration"/>
    <property type="evidence" value="ECO:0007669"/>
    <property type="project" value="TreeGrafter"/>
</dbReference>
<evidence type="ECO:0000256" key="3">
    <source>
        <dbReference type="ARBA" id="ARBA00004196"/>
    </source>
</evidence>
<feature type="non-terminal residue" evidence="13">
    <location>
        <position position="1"/>
    </location>
</feature>
<dbReference type="SUPFAM" id="SSF54862">
    <property type="entry name" value="4Fe-4S ferredoxins"/>
    <property type="match status" value="1"/>
</dbReference>
<dbReference type="GO" id="GO:0046872">
    <property type="term" value="F:metal ion binding"/>
    <property type="evidence" value="ECO:0007669"/>
    <property type="project" value="UniProtKB-KW"/>
</dbReference>
<evidence type="ECO:0000256" key="6">
    <source>
        <dbReference type="ARBA" id="ARBA00022723"/>
    </source>
</evidence>
<dbReference type="Proteomes" id="UP000253594">
    <property type="component" value="Unassembled WGS sequence"/>
</dbReference>
<evidence type="ECO:0000256" key="11">
    <source>
        <dbReference type="ARBA" id="ARBA00023291"/>
    </source>
</evidence>
<dbReference type="GO" id="GO:0009055">
    <property type="term" value="F:electron transfer activity"/>
    <property type="evidence" value="ECO:0007669"/>
    <property type="project" value="TreeGrafter"/>
</dbReference>
<comment type="subcellular location">
    <subcellularLocation>
        <location evidence="3">Cell envelope</location>
    </subcellularLocation>
</comment>
<evidence type="ECO:0000256" key="5">
    <source>
        <dbReference type="ARBA" id="ARBA00022485"/>
    </source>
</evidence>
<evidence type="ECO:0000256" key="4">
    <source>
        <dbReference type="ARBA" id="ARBA00022448"/>
    </source>
</evidence>
<dbReference type="PANTHER" id="PTHR43518">
    <property type="entry name" value="NITRATE REDUCTASE BETA SUBUNIT"/>
    <property type="match status" value="1"/>
</dbReference>
<dbReference type="GO" id="GO:0016020">
    <property type="term" value="C:membrane"/>
    <property type="evidence" value="ECO:0007669"/>
    <property type="project" value="TreeGrafter"/>
</dbReference>
<proteinExistence type="predicted"/>
<feature type="non-terminal residue" evidence="13">
    <location>
        <position position="118"/>
    </location>
</feature>
<dbReference type="EMBL" id="QORE01003109">
    <property type="protein sequence ID" value="RCI69407.1"/>
    <property type="molecule type" value="Genomic_DNA"/>
</dbReference>
<dbReference type="InterPro" id="IPR029263">
    <property type="entry name" value="Nitr_red_bet_C"/>
</dbReference>
<dbReference type="Gene3D" id="1.10.3650.10">
    <property type="entry name" value="nitrate reductase domain like"/>
    <property type="match status" value="1"/>
</dbReference>
<protein>
    <submittedName>
        <fullName evidence="13">Nitrate reductase subunit beta</fullName>
    </submittedName>
</protein>
<dbReference type="GO" id="GO:0051538">
    <property type="term" value="F:3 iron, 4 sulfur cluster binding"/>
    <property type="evidence" value="ECO:0007669"/>
    <property type="project" value="UniProtKB-KW"/>
</dbReference>
<gene>
    <name evidence="13" type="primary">narH</name>
    <name evidence="13" type="ORF">DT376_40120</name>
</gene>
<keyword evidence="8" id="KW-0249">Electron transport</keyword>
<evidence type="ECO:0000313" key="13">
    <source>
        <dbReference type="EMBL" id="RCI69407.1"/>
    </source>
</evidence>
<evidence type="ECO:0000256" key="1">
    <source>
        <dbReference type="ARBA" id="ARBA00001927"/>
    </source>
</evidence>
<evidence type="ECO:0000256" key="10">
    <source>
        <dbReference type="ARBA" id="ARBA00023014"/>
    </source>
</evidence>
<comment type="caution">
    <text evidence="13">The sequence shown here is derived from an EMBL/GenBank/DDBJ whole genome shotgun (WGS) entry which is preliminary data.</text>
</comment>